<evidence type="ECO:0000313" key="2">
    <source>
        <dbReference type="Proteomes" id="UP000095094"/>
    </source>
</evidence>
<evidence type="ECO:0000313" key="1">
    <source>
        <dbReference type="EMBL" id="OEG16810.1"/>
    </source>
</evidence>
<accession>A0A1E5GWX7</accession>
<keyword evidence="2" id="KW-1185">Reference proteome</keyword>
<dbReference type="OrthoDB" id="3072303at2"/>
<name>A0A1E5GWX7_9ENTE</name>
<dbReference type="EMBL" id="MIJY01000012">
    <property type="protein sequence ID" value="OEG16810.1"/>
    <property type="molecule type" value="Genomic_DNA"/>
</dbReference>
<sequence length="185" mass="21373">MREGVYGLKCIFEERCVETMPSEILEIFISDLESKHVALIDSESAYKIYKLSTEGGYENTILGSHRQATILDEYRRIIAMQNNRNFKRPVRIVKDLSGRYWCDNTHAAIAYILRGNKKINEIPFYVVDLKDNSIISCDGAVNGDLQDLRNIISSSLRIQERIDKGIRPIDCRWTIENLMKNLKVI</sequence>
<protein>
    <submittedName>
        <fullName evidence="1">Uncharacterized protein</fullName>
    </submittedName>
</protein>
<dbReference type="Proteomes" id="UP000095094">
    <property type="component" value="Unassembled WGS sequence"/>
</dbReference>
<organism evidence="1 2">
    <name type="scientific">Enterococcus termitis</name>
    <dbReference type="NCBI Taxonomy" id="332950"/>
    <lineage>
        <taxon>Bacteria</taxon>
        <taxon>Bacillati</taxon>
        <taxon>Bacillota</taxon>
        <taxon>Bacilli</taxon>
        <taxon>Lactobacillales</taxon>
        <taxon>Enterococcaceae</taxon>
        <taxon>Enterococcus</taxon>
    </lineage>
</organism>
<proteinExistence type="predicted"/>
<reference evidence="2" key="1">
    <citation type="submission" date="2016-09" db="EMBL/GenBank/DDBJ databases">
        <authorList>
            <person name="Gulvik C.A."/>
        </authorList>
    </citation>
    <scope>NUCLEOTIDE SEQUENCE [LARGE SCALE GENOMIC DNA]</scope>
    <source>
        <strain evidence="2">LMG 8895</strain>
    </source>
</reference>
<gene>
    <name evidence="1" type="ORF">BCR25_04225</name>
</gene>
<dbReference type="RefSeq" id="WP_069663207.1">
    <property type="nucleotide sequence ID" value="NZ_JBHUJJ010000001.1"/>
</dbReference>
<dbReference type="AlphaFoldDB" id="A0A1E5GWX7"/>
<comment type="caution">
    <text evidence="1">The sequence shown here is derived from an EMBL/GenBank/DDBJ whole genome shotgun (WGS) entry which is preliminary data.</text>
</comment>